<name>A0ABV4U424_9BACT</name>
<dbReference type="Proteomes" id="UP001575105">
    <property type="component" value="Unassembled WGS sequence"/>
</dbReference>
<dbReference type="InterPro" id="IPR009057">
    <property type="entry name" value="Homeodomain-like_sf"/>
</dbReference>
<evidence type="ECO:0000313" key="6">
    <source>
        <dbReference type="Proteomes" id="UP001575105"/>
    </source>
</evidence>
<sequence length="335" mass="37807">MAPWAFSDTAFWETLQPLIPHTAMLLALADRDHPEQPAVLSSHGIDAERLHRWHSQSAEGADAANEVFADQGHLLQQTFPASPNTAQQWHLVLLRTDRSFEPVDQQLAFVVLRQINAAFDHLPEPNLRRLLISHDHRLLHADPLSEASGLREPALLTRFIEQLRKLIAQRWPNLDDDAVHNLPMMVDDEPTWVRFRRRLPVNNHATGPWYVEMRPLTEHDAPAVGLVDDGRVAQAIAYLSDNYASAPTLNDVADAVQVSSYHFHRLFVRHAGISPKHYLLRTQLMIARWLLSSTRRPVGDIATATGFASHGHFTATFHRHLGISPTTFRESAATT</sequence>
<dbReference type="SMART" id="SM00342">
    <property type="entry name" value="HTH_ARAC"/>
    <property type="match status" value="1"/>
</dbReference>
<dbReference type="Gene3D" id="1.10.10.60">
    <property type="entry name" value="Homeodomain-like"/>
    <property type="match status" value="1"/>
</dbReference>
<keyword evidence="2" id="KW-0238">DNA-binding</keyword>
<dbReference type="PANTHER" id="PTHR46796">
    <property type="entry name" value="HTH-TYPE TRANSCRIPTIONAL ACTIVATOR RHAS-RELATED"/>
    <property type="match status" value="1"/>
</dbReference>
<keyword evidence="1" id="KW-0805">Transcription regulation</keyword>
<dbReference type="SUPFAM" id="SSF46689">
    <property type="entry name" value="Homeodomain-like"/>
    <property type="match status" value="2"/>
</dbReference>
<reference evidence="5 6" key="1">
    <citation type="submission" date="2024-08" db="EMBL/GenBank/DDBJ databases">
        <title>Whole-genome sequencing of halo(alkali)philic microorganisms from hypersaline lakes.</title>
        <authorList>
            <person name="Sorokin D.Y."/>
            <person name="Merkel A.Y."/>
            <person name="Messina E."/>
            <person name="Yakimov M."/>
        </authorList>
    </citation>
    <scope>NUCLEOTIDE SEQUENCE [LARGE SCALE GENOMIC DNA]</scope>
    <source>
        <strain evidence="5 6">AB-hyl4</strain>
    </source>
</reference>
<keyword evidence="3" id="KW-0804">Transcription</keyword>
<evidence type="ECO:0000256" key="1">
    <source>
        <dbReference type="ARBA" id="ARBA00023015"/>
    </source>
</evidence>
<dbReference type="PROSITE" id="PS01124">
    <property type="entry name" value="HTH_ARAC_FAMILY_2"/>
    <property type="match status" value="1"/>
</dbReference>
<organism evidence="5 6">
    <name type="scientific">Natronomicrosphaera hydrolytica</name>
    <dbReference type="NCBI Taxonomy" id="3242702"/>
    <lineage>
        <taxon>Bacteria</taxon>
        <taxon>Pseudomonadati</taxon>
        <taxon>Planctomycetota</taxon>
        <taxon>Phycisphaerae</taxon>
        <taxon>Phycisphaerales</taxon>
        <taxon>Phycisphaeraceae</taxon>
        <taxon>Natronomicrosphaera</taxon>
    </lineage>
</organism>
<protein>
    <submittedName>
        <fullName evidence="5">Helix-turn-helix transcriptional regulator</fullName>
    </submittedName>
</protein>
<dbReference type="InterPro" id="IPR050204">
    <property type="entry name" value="AraC_XylS_family_regulators"/>
</dbReference>
<proteinExistence type="predicted"/>
<evidence type="ECO:0000313" key="5">
    <source>
        <dbReference type="EMBL" id="MFA9478351.1"/>
    </source>
</evidence>
<feature type="domain" description="HTH araC/xylS-type" evidence="4">
    <location>
        <begin position="233"/>
        <end position="331"/>
    </location>
</feature>
<gene>
    <name evidence="5" type="ORF">ACERK3_08585</name>
</gene>
<evidence type="ECO:0000259" key="4">
    <source>
        <dbReference type="PROSITE" id="PS01124"/>
    </source>
</evidence>
<evidence type="ECO:0000256" key="3">
    <source>
        <dbReference type="ARBA" id="ARBA00023163"/>
    </source>
</evidence>
<accession>A0ABV4U424</accession>
<comment type="caution">
    <text evidence="5">The sequence shown here is derived from an EMBL/GenBank/DDBJ whole genome shotgun (WGS) entry which is preliminary data.</text>
</comment>
<dbReference type="Pfam" id="PF12833">
    <property type="entry name" value="HTH_18"/>
    <property type="match status" value="1"/>
</dbReference>
<dbReference type="EMBL" id="JBGUBD010000004">
    <property type="protein sequence ID" value="MFA9478351.1"/>
    <property type="molecule type" value="Genomic_DNA"/>
</dbReference>
<dbReference type="InterPro" id="IPR018060">
    <property type="entry name" value="HTH_AraC"/>
</dbReference>
<dbReference type="RefSeq" id="WP_425345273.1">
    <property type="nucleotide sequence ID" value="NZ_JBGUBD010000004.1"/>
</dbReference>
<keyword evidence="6" id="KW-1185">Reference proteome</keyword>
<evidence type="ECO:0000256" key="2">
    <source>
        <dbReference type="ARBA" id="ARBA00023125"/>
    </source>
</evidence>